<accession>A0A6N1X8E1</accession>
<gene>
    <name evidence="1" type="ORF">HUK68_22245</name>
</gene>
<evidence type="ECO:0000313" key="2">
    <source>
        <dbReference type="Proteomes" id="UP000509579"/>
    </source>
</evidence>
<dbReference type="KEGG" id="aant:HUK68_22245"/>
<name>A0A6N1X8E1_9BURK</name>
<reference evidence="1 2" key="1">
    <citation type="submission" date="2020-06" db="EMBL/GenBank/DDBJ databases">
        <title>Acidovorax antarctica sp. nov., isolated from Corinth ice sheet soil, Antarctic Fields Peninsula.</title>
        <authorList>
            <person name="Xu Q."/>
            <person name="Peng F."/>
        </authorList>
    </citation>
    <scope>NUCLEOTIDE SEQUENCE [LARGE SCALE GENOMIC DNA]</scope>
    <source>
        <strain evidence="1 2">16-35-5</strain>
        <plasmid evidence="1 2">unnamed1</plasmid>
    </source>
</reference>
<organism evidence="1 2">
    <name type="scientific">Comamonas antarctica</name>
    <dbReference type="NCBI Taxonomy" id="2743470"/>
    <lineage>
        <taxon>Bacteria</taxon>
        <taxon>Pseudomonadati</taxon>
        <taxon>Pseudomonadota</taxon>
        <taxon>Betaproteobacteria</taxon>
        <taxon>Burkholderiales</taxon>
        <taxon>Comamonadaceae</taxon>
        <taxon>Comamonas</taxon>
    </lineage>
</organism>
<dbReference type="Proteomes" id="UP000509579">
    <property type="component" value="Plasmid unnamed1"/>
</dbReference>
<geneLocation type="plasmid" evidence="1 2">
    <name>unnamed1</name>
</geneLocation>
<evidence type="ECO:0000313" key="1">
    <source>
        <dbReference type="EMBL" id="QKV55629.1"/>
    </source>
</evidence>
<sequence>METLAPTVYPSMIARACSALDESPTFRDVPDGYLRVIFRIIKKINLNRLNSPILASRGTLAEESGKSVETVHRVVKWLEDRGLIERLQKARAGLRGSSSPLIPTLKLLEALLLTDRTHVGKPPVLASQARVAPAPVPAARPAAQSLASDGNTHFATIGKLKLPSDLAWLVRDQGVQATGVLQLMKRAKQAKQTLSDVVGATRQYLEKLEGRRLYAYLRALLDSKRDFGQRAQAAAIDARDQQQQSYLQEKAAAFAGQTFQSRDAQLKVTVDACGMLLEERNGRRAARPLTQNFLDALAAGRLVARREA</sequence>
<keyword evidence="2" id="KW-1185">Reference proteome</keyword>
<protein>
    <submittedName>
        <fullName evidence="1">Uncharacterized protein</fullName>
    </submittedName>
</protein>
<dbReference type="SUPFAM" id="SSF46785">
    <property type="entry name" value="Winged helix' DNA-binding domain"/>
    <property type="match status" value="1"/>
</dbReference>
<dbReference type="EMBL" id="CP054841">
    <property type="protein sequence ID" value="QKV55629.1"/>
    <property type="molecule type" value="Genomic_DNA"/>
</dbReference>
<proteinExistence type="predicted"/>
<dbReference type="InterPro" id="IPR036390">
    <property type="entry name" value="WH_DNA-bd_sf"/>
</dbReference>
<dbReference type="RefSeq" id="WP_175506415.1">
    <property type="nucleotide sequence ID" value="NZ_CP054841.1"/>
</dbReference>
<dbReference type="AlphaFoldDB" id="A0A6N1X8E1"/>
<keyword evidence="1" id="KW-0614">Plasmid</keyword>